<proteinExistence type="predicted"/>
<dbReference type="Proteomes" id="UP000314294">
    <property type="component" value="Unassembled WGS sequence"/>
</dbReference>
<keyword evidence="2" id="KW-1185">Reference proteome</keyword>
<sequence length="59" mass="6713">MKDLLPLFMSSPSVGRRVSDERASVCRRASRRISFPSAVFLFLRLLGSAWDRIAETKDL</sequence>
<comment type="caution">
    <text evidence="1">The sequence shown here is derived from an EMBL/GenBank/DDBJ whole genome shotgun (WGS) entry which is preliminary data.</text>
</comment>
<reference evidence="1 2" key="1">
    <citation type="submission" date="2019-03" db="EMBL/GenBank/DDBJ databases">
        <title>First draft genome of Liparis tanakae, snailfish: a comprehensive survey of snailfish specific genes.</title>
        <authorList>
            <person name="Kim W."/>
            <person name="Song I."/>
            <person name="Jeong J.-H."/>
            <person name="Kim D."/>
            <person name="Kim S."/>
            <person name="Ryu S."/>
            <person name="Song J.Y."/>
            <person name="Lee S.K."/>
        </authorList>
    </citation>
    <scope>NUCLEOTIDE SEQUENCE [LARGE SCALE GENOMIC DNA]</scope>
    <source>
        <tissue evidence="1">Muscle</tissue>
    </source>
</reference>
<dbReference type="AlphaFoldDB" id="A0A4Z2FU96"/>
<organism evidence="1 2">
    <name type="scientific">Liparis tanakae</name>
    <name type="common">Tanaka's snailfish</name>
    <dbReference type="NCBI Taxonomy" id="230148"/>
    <lineage>
        <taxon>Eukaryota</taxon>
        <taxon>Metazoa</taxon>
        <taxon>Chordata</taxon>
        <taxon>Craniata</taxon>
        <taxon>Vertebrata</taxon>
        <taxon>Euteleostomi</taxon>
        <taxon>Actinopterygii</taxon>
        <taxon>Neopterygii</taxon>
        <taxon>Teleostei</taxon>
        <taxon>Neoteleostei</taxon>
        <taxon>Acanthomorphata</taxon>
        <taxon>Eupercaria</taxon>
        <taxon>Perciformes</taxon>
        <taxon>Cottioidei</taxon>
        <taxon>Cottales</taxon>
        <taxon>Liparidae</taxon>
        <taxon>Liparis</taxon>
    </lineage>
</organism>
<protein>
    <submittedName>
        <fullName evidence="1">Uncharacterized protein</fullName>
    </submittedName>
</protein>
<evidence type="ECO:0000313" key="1">
    <source>
        <dbReference type="EMBL" id="TNN44460.1"/>
    </source>
</evidence>
<name>A0A4Z2FU96_9TELE</name>
<dbReference type="EMBL" id="SRLO01000901">
    <property type="protein sequence ID" value="TNN44460.1"/>
    <property type="molecule type" value="Genomic_DNA"/>
</dbReference>
<evidence type="ECO:0000313" key="2">
    <source>
        <dbReference type="Proteomes" id="UP000314294"/>
    </source>
</evidence>
<accession>A0A4Z2FU96</accession>
<gene>
    <name evidence="1" type="ORF">EYF80_045348</name>
</gene>